<dbReference type="NCBIfam" id="TIGR00049">
    <property type="entry name" value="iron-sulfur cluster assembly accessory protein"/>
    <property type="match status" value="1"/>
</dbReference>
<accession>A0A1B1DUJ3</accession>
<keyword evidence="7" id="KW-1185">Reference proteome</keyword>
<dbReference type="OrthoDB" id="1938621at2759"/>
<dbReference type="GO" id="GO:0005739">
    <property type="term" value="C:mitochondrion"/>
    <property type="evidence" value="ECO:0007669"/>
    <property type="project" value="TreeGrafter"/>
</dbReference>
<protein>
    <submittedName>
        <fullName evidence="6">Iron-sulfur assembly protein</fullName>
    </submittedName>
</protein>
<dbReference type="GO" id="GO:0051539">
    <property type="term" value="F:4 iron, 4 sulfur cluster binding"/>
    <property type="evidence" value="ECO:0007669"/>
    <property type="project" value="UniProtKB-KW"/>
</dbReference>
<dbReference type="PANTHER" id="PTHR43011:SF1">
    <property type="entry name" value="IRON-SULFUR CLUSTER ASSEMBLY 2 HOMOLOG, MITOCHONDRIAL"/>
    <property type="match status" value="1"/>
</dbReference>
<dbReference type="SUPFAM" id="SSF89360">
    <property type="entry name" value="HesB-like domain"/>
    <property type="match status" value="1"/>
</dbReference>
<feature type="compositionally biased region" description="Polar residues" evidence="4">
    <location>
        <begin position="197"/>
        <end position="209"/>
    </location>
</feature>
<evidence type="ECO:0000256" key="2">
    <source>
        <dbReference type="ARBA" id="ARBA00006718"/>
    </source>
</evidence>
<dbReference type="InterPro" id="IPR016092">
    <property type="entry name" value="ATAP"/>
</dbReference>
<dbReference type="Gene3D" id="2.60.300.12">
    <property type="entry name" value="HesB-like domain"/>
    <property type="match status" value="1"/>
</dbReference>
<dbReference type="Proteomes" id="UP000092716">
    <property type="component" value="Chromosome 4"/>
</dbReference>
<dbReference type="GO" id="GO:0051537">
    <property type="term" value="F:2 iron, 2 sulfur cluster binding"/>
    <property type="evidence" value="ECO:0007669"/>
    <property type="project" value="TreeGrafter"/>
</dbReference>
<comment type="similarity">
    <text evidence="2">Belongs to the HesB/IscA family.</text>
</comment>
<feature type="region of interest" description="Disordered" evidence="4">
    <location>
        <begin position="196"/>
        <end position="218"/>
    </location>
</feature>
<dbReference type="Pfam" id="PF01521">
    <property type="entry name" value="Fe-S_biosyn"/>
    <property type="match status" value="1"/>
</dbReference>
<organism evidence="6 7">
    <name type="scientific">Plasmodium coatneyi</name>
    <dbReference type="NCBI Taxonomy" id="208452"/>
    <lineage>
        <taxon>Eukaryota</taxon>
        <taxon>Sar</taxon>
        <taxon>Alveolata</taxon>
        <taxon>Apicomplexa</taxon>
        <taxon>Aconoidasida</taxon>
        <taxon>Haemosporida</taxon>
        <taxon>Plasmodiidae</taxon>
        <taxon>Plasmodium</taxon>
    </lineage>
</organism>
<dbReference type="RefSeq" id="XP_019913109.1">
    <property type="nucleotide sequence ID" value="XM_020057669.1"/>
</dbReference>
<dbReference type="InterPro" id="IPR000361">
    <property type="entry name" value="ATAP_core_dom"/>
</dbReference>
<dbReference type="InterPro" id="IPR035903">
    <property type="entry name" value="HesB-like_dom_sf"/>
</dbReference>
<dbReference type="EMBL" id="CP016242">
    <property type="protein sequence ID" value="ANQ06414.1"/>
    <property type="molecule type" value="Genomic_DNA"/>
</dbReference>
<gene>
    <name evidence="6" type="ORF">PCOAH_00008600</name>
</gene>
<evidence type="ECO:0000313" key="7">
    <source>
        <dbReference type="Proteomes" id="UP000092716"/>
    </source>
</evidence>
<keyword evidence="3" id="KW-0408">Iron</keyword>
<evidence type="ECO:0000259" key="5">
    <source>
        <dbReference type="Pfam" id="PF01521"/>
    </source>
</evidence>
<proteinExistence type="inferred from homology"/>
<sequence length="218" mass="24318">MFMFHLLKGTRAPQCRSALIKNMSHGSTTEGQESTQANTTNQLIHLTSDAINKMKQINLKYKNSKALKVSVEAGGCSGFQYSFSLIDKTNIQEKDLVAYNRECLVVIDKGAAEMLRNCKIDYTNNLIAKKFVLENIQNLSSKCSCGNSFDKSKQCEVHSDQQTVNDNGRNQGGYLHRLATANGFFAEGCLLSEEPPRTSNKIRGQSDTHLSYVHKKNK</sequence>
<evidence type="ECO:0000313" key="6">
    <source>
        <dbReference type="EMBL" id="ANQ06414.1"/>
    </source>
</evidence>
<keyword evidence="3" id="KW-0004">4Fe-4S</keyword>
<comment type="pathway">
    <text evidence="1">Cofactor biosynthesis; iron-sulfur cluster biosynthesis.</text>
</comment>
<evidence type="ECO:0000256" key="4">
    <source>
        <dbReference type="SAM" id="MobiDB-lite"/>
    </source>
</evidence>
<feature type="domain" description="Core" evidence="5">
    <location>
        <begin position="44"/>
        <end position="147"/>
    </location>
</feature>
<dbReference type="KEGG" id="pcot:PCOAH_00008600"/>
<dbReference type="GO" id="GO:0016226">
    <property type="term" value="P:iron-sulfur cluster assembly"/>
    <property type="evidence" value="ECO:0007669"/>
    <property type="project" value="InterPro"/>
</dbReference>
<keyword evidence="3" id="KW-0411">Iron-sulfur</keyword>
<dbReference type="GO" id="GO:0005506">
    <property type="term" value="F:iron ion binding"/>
    <property type="evidence" value="ECO:0007669"/>
    <property type="project" value="TreeGrafter"/>
</dbReference>
<name>A0A1B1DUJ3_9APIC</name>
<dbReference type="PANTHER" id="PTHR43011">
    <property type="entry name" value="IRON-SULFUR CLUSTER ASSEMBLY 2 HOMOLOG, MITOCHONDRIAL"/>
    <property type="match status" value="1"/>
</dbReference>
<keyword evidence="3" id="KW-0479">Metal-binding</keyword>
<dbReference type="GeneID" id="30907583"/>
<dbReference type="AlphaFoldDB" id="A0A1B1DUJ3"/>
<reference evidence="7" key="1">
    <citation type="submission" date="2016-06" db="EMBL/GenBank/DDBJ databases">
        <title>First high quality genome sequence of Plasmodium coatneyi using continuous long reads from single molecule, real-time sequencing.</title>
        <authorList>
            <person name="Chien J.-T."/>
            <person name="Pakala S.B."/>
            <person name="Geraldo J.A."/>
            <person name="Lapp S.A."/>
            <person name="Barnwell J.W."/>
            <person name="Kissinger J.C."/>
            <person name="Galinski M.R."/>
            <person name="Humphrey J.C."/>
        </authorList>
    </citation>
    <scope>NUCLEOTIDE SEQUENCE [LARGE SCALE GENOMIC DNA]</scope>
    <source>
        <strain evidence="7">Hackeri</strain>
    </source>
</reference>
<evidence type="ECO:0000256" key="1">
    <source>
        <dbReference type="ARBA" id="ARBA00005151"/>
    </source>
</evidence>
<evidence type="ECO:0000256" key="3">
    <source>
        <dbReference type="ARBA" id="ARBA00022485"/>
    </source>
</evidence>
<dbReference type="VEuPathDB" id="PlasmoDB:PCOAH_00008600"/>